<dbReference type="PROSITE" id="PS00491">
    <property type="entry name" value="PROLINE_PEPTIDASE"/>
    <property type="match status" value="1"/>
</dbReference>
<dbReference type="Gene3D" id="3.40.350.10">
    <property type="entry name" value="Creatinase/prolidase N-terminal domain"/>
    <property type="match status" value="1"/>
</dbReference>
<evidence type="ECO:0000313" key="5">
    <source>
        <dbReference type="EMBL" id="SVA26295.1"/>
    </source>
</evidence>
<evidence type="ECO:0000259" key="4">
    <source>
        <dbReference type="Pfam" id="PF01321"/>
    </source>
</evidence>
<feature type="domain" description="Peptidase M24" evidence="3">
    <location>
        <begin position="124"/>
        <end position="329"/>
    </location>
</feature>
<dbReference type="InterPro" id="IPR036005">
    <property type="entry name" value="Creatinase/aminopeptidase-like"/>
</dbReference>
<dbReference type="AlphaFoldDB" id="A0A381UDK0"/>
<dbReference type="InterPro" id="IPR029149">
    <property type="entry name" value="Creatin/AminoP/Spt16_N"/>
</dbReference>
<dbReference type="PRINTS" id="PR00599">
    <property type="entry name" value="MAPEPTIDASE"/>
</dbReference>
<reference evidence="5" key="1">
    <citation type="submission" date="2018-05" db="EMBL/GenBank/DDBJ databases">
        <authorList>
            <person name="Lanie J.A."/>
            <person name="Ng W.-L."/>
            <person name="Kazmierczak K.M."/>
            <person name="Andrzejewski T.M."/>
            <person name="Davidsen T.M."/>
            <person name="Wayne K.J."/>
            <person name="Tettelin H."/>
            <person name="Glass J.I."/>
            <person name="Rusch D."/>
            <person name="Podicherti R."/>
            <person name="Tsui H.-C.T."/>
            <person name="Winkler M.E."/>
        </authorList>
    </citation>
    <scope>NUCLEOTIDE SEQUENCE</scope>
</reference>
<feature type="domain" description="Creatinase N-terminal" evidence="4">
    <location>
        <begin position="6"/>
        <end position="116"/>
    </location>
</feature>
<gene>
    <name evidence="5" type="ORF">METZ01_LOCUS79149</name>
</gene>
<dbReference type="Pfam" id="PF00557">
    <property type="entry name" value="Peptidase_M24"/>
    <property type="match status" value="1"/>
</dbReference>
<dbReference type="Gene3D" id="3.90.230.10">
    <property type="entry name" value="Creatinase/methionine aminopeptidase superfamily"/>
    <property type="match status" value="1"/>
</dbReference>
<organism evidence="5">
    <name type="scientific">marine metagenome</name>
    <dbReference type="NCBI Taxonomy" id="408172"/>
    <lineage>
        <taxon>unclassified sequences</taxon>
        <taxon>metagenomes</taxon>
        <taxon>ecological metagenomes</taxon>
    </lineage>
</organism>
<dbReference type="GO" id="GO:0046872">
    <property type="term" value="F:metal ion binding"/>
    <property type="evidence" value="ECO:0007669"/>
    <property type="project" value="UniProtKB-KW"/>
</dbReference>
<evidence type="ECO:0000256" key="2">
    <source>
        <dbReference type="ARBA" id="ARBA00022801"/>
    </source>
</evidence>
<accession>A0A381UDK0</accession>
<sequence>MNGPRSAVLISSRVNCHYLSGFTGSNGYLLVAESRAVIFTDFRYLEQAKNECPGFEVVQISGGYEPLAKVVTDMSLECVSFESLHTSYAHHQRIRSALTDRIFLNPAEGAVERLRSTKDESEIELLEAAVNLADSAMEQALQSVHTGVTEIEIAKVIEACLRELGADAVAFDTIVGAGVNGAMPHHRADQTLIKKGDPVVIDMGALFKGYRSDLTRTVLADPSGKDNEKFEEIYGIVLESQLAAEKAAEPGMKAADLDKISRGVIKKSGYGTYFGHGLGHGVGLDIHERPMVVPSSSDVIEVGSVFTIEPGIYLPDWGGVRIEDVLLMEESGPRVLTKSPK</sequence>
<dbReference type="InterPro" id="IPR001714">
    <property type="entry name" value="Pept_M24_MAP"/>
</dbReference>
<keyword evidence="2" id="KW-0378">Hydrolase</keyword>
<dbReference type="InterPro" id="IPR050659">
    <property type="entry name" value="Peptidase_M24B"/>
</dbReference>
<name>A0A381UDK0_9ZZZZ</name>
<proteinExistence type="predicted"/>
<dbReference type="PANTHER" id="PTHR46112:SF3">
    <property type="entry name" value="AMINOPEPTIDASE YPDF"/>
    <property type="match status" value="1"/>
</dbReference>
<dbReference type="Pfam" id="PF01321">
    <property type="entry name" value="Creatinase_N"/>
    <property type="match status" value="1"/>
</dbReference>
<keyword evidence="1" id="KW-0479">Metal-binding</keyword>
<dbReference type="EMBL" id="UINC01006232">
    <property type="protein sequence ID" value="SVA26295.1"/>
    <property type="molecule type" value="Genomic_DNA"/>
</dbReference>
<dbReference type="SUPFAM" id="SSF55920">
    <property type="entry name" value="Creatinase/aminopeptidase"/>
    <property type="match status" value="1"/>
</dbReference>
<dbReference type="InterPro" id="IPR000587">
    <property type="entry name" value="Creatinase_N"/>
</dbReference>
<dbReference type="GO" id="GO:0016787">
    <property type="term" value="F:hydrolase activity"/>
    <property type="evidence" value="ECO:0007669"/>
    <property type="project" value="UniProtKB-KW"/>
</dbReference>
<evidence type="ECO:0008006" key="6">
    <source>
        <dbReference type="Google" id="ProtNLM"/>
    </source>
</evidence>
<protein>
    <recommendedName>
        <fullName evidence="6">Peptidase M24 domain-containing protein</fullName>
    </recommendedName>
</protein>
<dbReference type="PANTHER" id="PTHR46112">
    <property type="entry name" value="AMINOPEPTIDASE"/>
    <property type="match status" value="1"/>
</dbReference>
<dbReference type="InterPro" id="IPR001131">
    <property type="entry name" value="Peptidase_M24B_aminopep-P_CS"/>
</dbReference>
<evidence type="ECO:0000259" key="3">
    <source>
        <dbReference type="Pfam" id="PF00557"/>
    </source>
</evidence>
<dbReference type="InterPro" id="IPR000994">
    <property type="entry name" value="Pept_M24"/>
</dbReference>
<evidence type="ECO:0000256" key="1">
    <source>
        <dbReference type="ARBA" id="ARBA00022723"/>
    </source>
</evidence>